<proteinExistence type="predicted"/>
<feature type="compositionally biased region" description="Basic and acidic residues" evidence="1">
    <location>
        <begin position="407"/>
        <end position="423"/>
    </location>
</feature>
<dbReference type="EMBL" id="JAAOLE020000001">
    <property type="protein sequence ID" value="NVI43649.1"/>
    <property type="molecule type" value="Genomic_DNA"/>
</dbReference>
<name>A0A974A0Y6_9BRAD</name>
<dbReference type="RefSeq" id="WP_166208402.1">
    <property type="nucleotide sequence ID" value="NZ_CP088285.1"/>
</dbReference>
<evidence type="ECO:0000256" key="1">
    <source>
        <dbReference type="SAM" id="MobiDB-lite"/>
    </source>
</evidence>
<gene>
    <name evidence="2" type="ORF">HAP48_011970</name>
</gene>
<evidence type="ECO:0000313" key="2">
    <source>
        <dbReference type="EMBL" id="NVI43649.1"/>
    </source>
</evidence>
<organism evidence="2">
    <name type="scientific">Bradyrhizobium septentrionale</name>
    <dbReference type="NCBI Taxonomy" id="1404411"/>
    <lineage>
        <taxon>Bacteria</taxon>
        <taxon>Pseudomonadati</taxon>
        <taxon>Pseudomonadota</taxon>
        <taxon>Alphaproteobacteria</taxon>
        <taxon>Hyphomicrobiales</taxon>
        <taxon>Nitrobacteraceae</taxon>
        <taxon>Bradyrhizobium</taxon>
    </lineage>
</organism>
<feature type="region of interest" description="Disordered" evidence="1">
    <location>
        <begin position="390"/>
        <end position="423"/>
    </location>
</feature>
<accession>A0A974A0Y6</accession>
<comment type="caution">
    <text evidence="2">The sequence shown here is derived from an EMBL/GenBank/DDBJ whole genome shotgun (WGS) entry which is preliminary data.</text>
</comment>
<dbReference type="Pfam" id="PF04860">
    <property type="entry name" value="Phage_portal"/>
    <property type="match status" value="1"/>
</dbReference>
<sequence length="443" mass="48260">MPADVGNSINWWQNGYDVLSLSSQSAMVEACVSAYAQTVAMCPGDHWRLNAKNGRDRITNSALSRILRHPNDYQSISDFLLNGTRSLYLDGNAYALALRNDRYEINELHLMNPRLSYPRLATTGDIFYQLGGNDIISRRLGEEALIVPARDVLHIRLHTQRQRFPTPLVGESPIVAAYSDVGMGAAIAQQQLRFYMNEARPSAVLSTDLVLDKDQVQALRDRWNEQARGLHQGGTPILTAGLKVQPWAQGGKDAATADMLKLSNEHIALAFRIPLQVLGIGGNNLSSTELLMQSWIASGLGFALNHIEESIGLLFGLKGQPDEYVEFDTAALLRSALKDRIEALARGVQGGIYAPNEARQTEGLDAVKFGDEPRVQQQVVPLSAVDKIPAAPAPPAAPPAAAAAANDDAKPPPPEKGDRDAIQRKVRSLIASADRIGRRRLSS</sequence>
<protein>
    <submittedName>
        <fullName evidence="2">Phage portal protein</fullName>
    </submittedName>
</protein>
<dbReference type="AlphaFoldDB" id="A0A974A0Y6"/>
<reference evidence="2" key="1">
    <citation type="submission" date="2020-06" db="EMBL/GenBank/DDBJ databases">
        <title>Whole Genome Sequence of Bradyrhizobium sp. Strain 1S1.</title>
        <authorList>
            <person name="Bromfield E.S.P."/>
            <person name="Cloutier S."/>
        </authorList>
    </citation>
    <scope>NUCLEOTIDE SEQUENCE [LARGE SCALE GENOMIC DNA]</scope>
    <source>
        <strain evidence="2">1S1</strain>
    </source>
</reference>
<dbReference type="InterPro" id="IPR006427">
    <property type="entry name" value="Portal_HK97"/>
</dbReference>
<dbReference type="NCBIfam" id="TIGR01537">
    <property type="entry name" value="portal_HK97"/>
    <property type="match status" value="1"/>
</dbReference>
<dbReference type="InterPro" id="IPR006944">
    <property type="entry name" value="Phage/GTA_portal"/>
</dbReference>